<dbReference type="InterPro" id="IPR011333">
    <property type="entry name" value="SKP1/BTB/POZ_sf"/>
</dbReference>
<dbReference type="Proteomes" id="UP000615446">
    <property type="component" value="Unassembled WGS sequence"/>
</dbReference>
<dbReference type="OrthoDB" id="298084at2759"/>
<sequence>MSIEYWQENINDDYERLFETDEGYDVIIYAGENENVKELHALSNILRIRSQYFRTALSNEWAKKKDGKFILEKPNISPNIFEIILRFIYCGKIDFTKLEGPELLKLSMAIDELSIQSLIPRIEEYLIKHNLKASIIELLLKRDDLCLEEIEIWDNLLKWAFAQNPTIPKDITKWKKEEVTIMKRSLLPNRKTNIDIQPPRQSKHCDSDIVNFQHFALFANWIDRKNDNYLRNIPYNFNLLYRSSRDGNTIKKFHEKTDNKGANIVIVKIKNTDQIIGYNPLDWGGNCYFKPTADSFIFSFKNYKNTDTGKIGRVIKKEDAIYCYDNYGPTFGCSSTIGGSCDIDWRSSDNKWSSHPNAYPDIDIPRNYEVENCEVFQVIKKN</sequence>
<dbReference type="InterPro" id="IPR051481">
    <property type="entry name" value="BTB-POZ/Galectin-3-binding"/>
</dbReference>
<accession>A0A8H3KTR6</accession>
<evidence type="ECO:0000259" key="1">
    <source>
        <dbReference type="PROSITE" id="PS50097"/>
    </source>
</evidence>
<feature type="domain" description="BTB" evidence="1">
    <location>
        <begin position="24"/>
        <end position="97"/>
    </location>
</feature>
<dbReference type="InterPro" id="IPR000210">
    <property type="entry name" value="BTB/POZ_dom"/>
</dbReference>
<dbReference type="PANTHER" id="PTHR24410">
    <property type="entry name" value="HL07962P-RELATED"/>
    <property type="match status" value="1"/>
</dbReference>
<dbReference type="Pfam" id="PF07534">
    <property type="entry name" value="TLD"/>
    <property type="match status" value="1"/>
</dbReference>
<dbReference type="SUPFAM" id="SSF54695">
    <property type="entry name" value="POZ domain"/>
    <property type="match status" value="1"/>
</dbReference>
<gene>
    <name evidence="3" type="ORF">RCL2_000119800</name>
</gene>
<dbReference type="AlphaFoldDB" id="A0A8H3KTR6"/>
<dbReference type="SMART" id="SM00225">
    <property type="entry name" value="BTB"/>
    <property type="match status" value="1"/>
</dbReference>
<evidence type="ECO:0000313" key="4">
    <source>
        <dbReference type="Proteomes" id="UP000615446"/>
    </source>
</evidence>
<protein>
    <recommendedName>
        <fullName evidence="5">BTB domain-containing protein</fullName>
    </recommendedName>
</protein>
<dbReference type="EMBL" id="BLAL01000009">
    <property type="protein sequence ID" value="GES73679.1"/>
    <property type="molecule type" value="Genomic_DNA"/>
</dbReference>
<dbReference type="PROSITE" id="PS50097">
    <property type="entry name" value="BTB"/>
    <property type="match status" value="1"/>
</dbReference>
<dbReference type="PANTHER" id="PTHR24410:SF23">
    <property type="entry name" value="BTB DOMAIN-CONTAINING PROTEIN-RELATED"/>
    <property type="match status" value="1"/>
</dbReference>
<feature type="domain" description="TLDc" evidence="2">
    <location>
        <begin position="208"/>
        <end position="379"/>
    </location>
</feature>
<organism evidence="3 4">
    <name type="scientific">Rhizophagus clarus</name>
    <dbReference type="NCBI Taxonomy" id="94130"/>
    <lineage>
        <taxon>Eukaryota</taxon>
        <taxon>Fungi</taxon>
        <taxon>Fungi incertae sedis</taxon>
        <taxon>Mucoromycota</taxon>
        <taxon>Glomeromycotina</taxon>
        <taxon>Glomeromycetes</taxon>
        <taxon>Glomerales</taxon>
        <taxon>Glomeraceae</taxon>
        <taxon>Rhizophagus</taxon>
    </lineage>
</organism>
<proteinExistence type="predicted"/>
<evidence type="ECO:0008006" key="5">
    <source>
        <dbReference type="Google" id="ProtNLM"/>
    </source>
</evidence>
<evidence type="ECO:0000259" key="2">
    <source>
        <dbReference type="PROSITE" id="PS51886"/>
    </source>
</evidence>
<dbReference type="PROSITE" id="PS51886">
    <property type="entry name" value="TLDC"/>
    <property type="match status" value="1"/>
</dbReference>
<name>A0A8H3KTR6_9GLOM</name>
<dbReference type="CDD" id="cd18186">
    <property type="entry name" value="BTB_POZ_ZBTB_KLHL-like"/>
    <property type="match status" value="1"/>
</dbReference>
<reference evidence="3" key="1">
    <citation type="submission" date="2019-10" db="EMBL/GenBank/DDBJ databases">
        <title>Conservation and host-specific expression of non-tandemly repeated heterogenous ribosome RNA gene in arbuscular mycorrhizal fungi.</title>
        <authorList>
            <person name="Maeda T."/>
            <person name="Kobayashi Y."/>
            <person name="Nakagawa T."/>
            <person name="Ezawa T."/>
            <person name="Yamaguchi K."/>
            <person name="Bino T."/>
            <person name="Nishimoto Y."/>
            <person name="Shigenobu S."/>
            <person name="Kawaguchi M."/>
        </authorList>
    </citation>
    <scope>NUCLEOTIDE SEQUENCE</scope>
    <source>
        <strain evidence="3">HR1</strain>
    </source>
</reference>
<dbReference type="Pfam" id="PF00651">
    <property type="entry name" value="BTB"/>
    <property type="match status" value="1"/>
</dbReference>
<evidence type="ECO:0000313" key="3">
    <source>
        <dbReference type="EMBL" id="GES73679.1"/>
    </source>
</evidence>
<dbReference type="Gene3D" id="3.30.710.10">
    <property type="entry name" value="Potassium Channel Kv1.1, Chain A"/>
    <property type="match status" value="1"/>
</dbReference>
<comment type="caution">
    <text evidence="3">The sequence shown here is derived from an EMBL/GenBank/DDBJ whole genome shotgun (WGS) entry which is preliminary data.</text>
</comment>
<dbReference type="InterPro" id="IPR006571">
    <property type="entry name" value="TLDc_dom"/>
</dbReference>